<evidence type="ECO:0000313" key="5">
    <source>
        <dbReference type="EMBL" id="JAQ09998.1"/>
    </source>
</evidence>
<gene>
    <name evidence="4" type="primary">glud2_1</name>
    <name evidence="4" type="ORF">CM83_37829</name>
    <name evidence="5" type="ORF">g.27995</name>
</gene>
<dbReference type="GO" id="GO:0005739">
    <property type="term" value="C:mitochondrion"/>
    <property type="evidence" value="ECO:0007669"/>
    <property type="project" value="TreeGrafter"/>
</dbReference>
<evidence type="ECO:0000259" key="3">
    <source>
        <dbReference type="SMART" id="SM00839"/>
    </source>
</evidence>
<dbReference type="Pfam" id="PF00208">
    <property type="entry name" value="ELFV_dehydrog"/>
    <property type="match status" value="1"/>
</dbReference>
<dbReference type="SMART" id="SM00839">
    <property type="entry name" value="ELFV_dehydrog"/>
    <property type="match status" value="1"/>
</dbReference>
<feature type="domain" description="Glutamate/phenylalanine/leucine/valine/L-tryptophan dehydrogenase C-terminal" evidence="3">
    <location>
        <begin position="1"/>
        <end position="267"/>
    </location>
</feature>
<evidence type="ECO:0000256" key="1">
    <source>
        <dbReference type="ARBA" id="ARBA00023002"/>
    </source>
</evidence>
<protein>
    <submittedName>
        <fullName evidence="4">Glutamate dehydrogenase 2</fullName>
    </submittedName>
</protein>
<dbReference type="Gene3D" id="3.40.50.720">
    <property type="entry name" value="NAD(P)-binding Rossmann-like Domain"/>
    <property type="match status" value="1"/>
</dbReference>
<proteinExistence type="predicted"/>
<reference evidence="4" key="1">
    <citation type="journal article" date="2014" name="PLoS ONE">
        <title>Transcriptome-Based Identification of ABC Transporters in the Western Tarnished Plant Bug Lygus hesperus.</title>
        <authorList>
            <person name="Hull J.J."/>
            <person name="Chaney K."/>
            <person name="Geib S.M."/>
            <person name="Fabrick J.A."/>
            <person name="Brent C.S."/>
            <person name="Walsh D."/>
            <person name="Lavine L.C."/>
        </authorList>
    </citation>
    <scope>NUCLEOTIDE SEQUENCE</scope>
</reference>
<dbReference type="SUPFAM" id="SSF51735">
    <property type="entry name" value="NAD(P)-binding Rossmann-fold domains"/>
    <property type="match status" value="1"/>
</dbReference>
<reference evidence="4" key="2">
    <citation type="submission" date="2014-07" db="EMBL/GenBank/DDBJ databases">
        <authorList>
            <person name="Hull J."/>
        </authorList>
    </citation>
    <scope>NUCLEOTIDE SEQUENCE</scope>
</reference>
<dbReference type="GO" id="GO:0004352">
    <property type="term" value="F:glutamate dehydrogenase (NAD+) activity"/>
    <property type="evidence" value="ECO:0007669"/>
    <property type="project" value="TreeGrafter"/>
</dbReference>
<keyword evidence="2" id="KW-0520">NAD</keyword>
<dbReference type="PANTHER" id="PTHR11606:SF24">
    <property type="entry name" value="NAD-SPECIFIC GLUTAMATE DEHYDROGENASE"/>
    <property type="match status" value="1"/>
</dbReference>
<reference evidence="5" key="3">
    <citation type="journal article" date="2016" name="Gigascience">
        <title>De novo construction of an expanded transcriptome assembly for the western tarnished plant bug, Lygus hesperus.</title>
        <authorList>
            <person name="Tassone E.E."/>
            <person name="Geib S.M."/>
            <person name="Hall B."/>
            <person name="Fabrick J.A."/>
            <person name="Brent C.S."/>
            <person name="Hull J.J."/>
        </authorList>
    </citation>
    <scope>NUCLEOTIDE SEQUENCE</scope>
</reference>
<evidence type="ECO:0000313" key="4">
    <source>
        <dbReference type="EMBL" id="JAG00197.1"/>
    </source>
</evidence>
<dbReference type="AlphaFoldDB" id="A0A0A9VVC5"/>
<name>A0A0A9VVC5_LYGHE</name>
<dbReference type="GO" id="GO:0006538">
    <property type="term" value="P:L-glutamate catabolic process"/>
    <property type="evidence" value="ECO:0007669"/>
    <property type="project" value="TreeGrafter"/>
</dbReference>
<evidence type="ECO:0000256" key="2">
    <source>
        <dbReference type="ARBA" id="ARBA00023027"/>
    </source>
</evidence>
<dbReference type="PANTHER" id="PTHR11606">
    <property type="entry name" value="GLUTAMATE DEHYDROGENASE"/>
    <property type="match status" value="1"/>
</dbReference>
<dbReference type="EMBL" id="GBHO01043407">
    <property type="protein sequence ID" value="JAG00197.1"/>
    <property type="molecule type" value="Transcribed_RNA"/>
</dbReference>
<sequence length="267" mass="29721">MTTHSVRTYVTGIYEKLNVKEGEMRKFQTGGPDGDLGSNEILRSHEIMVGLVDGSASIHDPHGVNREELARLAHTRKPLREFDKTKLSAEGFVVCTDERNVKLPDGTQVEDGARFRDGFHFLPYSDADVFVPCGGRPNSVTLENVGKFVKLKDVSGEDMLAGRYDHLDQNLLKFKIIVEGANLFLSQDARLALERCGVVLIKDASANKGGVTSSSLEVFAGLALSDDEHRRYMSATNEHDAPEFYKRYVQETLDRVAENARNEFEAI</sequence>
<dbReference type="InterPro" id="IPR006096">
    <property type="entry name" value="Glu/Leu/Phe/Val/Trp_DH_C"/>
</dbReference>
<keyword evidence="1" id="KW-0560">Oxidoreductase</keyword>
<dbReference type="EMBL" id="GDHC01008631">
    <property type="protein sequence ID" value="JAQ09998.1"/>
    <property type="molecule type" value="Transcribed_RNA"/>
</dbReference>
<organism evidence="4">
    <name type="scientific">Lygus hesperus</name>
    <name type="common">Western plant bug</name>
    <dbReference type="NCBI Taxonomy" id="30085"/>
    <lineage>
        <taxon>Eukaryota</taxon>
        <taxon>Metazoa</taxon>
        <taxon>Ecdysozoa</taxon>
        <taxon>Arthropoda</taxon>
        <taxon>Hexapoda</taxon>
        <taxon>Insecta</taxon>
        <taxon>Pterygota</taxon>
        <taxon>Neoptera</taxon>
        <taxon>Paraneoptera</taxon>
        <taxon>Hemiptera</taxon>
        <taxon>Heteroptera</taxon>
        <taxon>Panheteroptera</taxon>
        <taxon>Cimicomorpha</taxon>
        <taxon>Miridae</taxon>
        <taxon>Mirini</taxon>
        <taxon>Lygus</taxon>
    </lineage>
</organism>
<accession>A0A0A9VVC5</accession>
<dbReference type="InterPro" id="IPR036291">
    <property type="entry name" value="NAD(P)-bd_dom_sf"/>
</dbReference>